<name>X0X758_9ZZZZ</name>
<keyword evidence="3" id="KW-0808">Transferase</keyword>
<sequence>GSTAPIKEAGIMAQINAEVLAGITLSQLVNNGAPVIYGSVPVRARMDTLGDSYGAVETSQYNIDCVQMARFYKLPNYSTAGVCDTKTPGIQTSVERLFSDILVTLSGPQYLHCAYGLLDGNSVFCLLQAVLDDAHFQMIRFFLRPPRINETEIAEVLKQIRAVAATPQKLYISYIRRVMRSGEISMPYPFEGDGEADNVFALAYEKMQQLLSKPVEHIDQATTSKIFREIPGILPRLNVYEEGR</sequence>
<comment type="caution">
    <text evidence="4">The sequence shown here is derived from an EMBL/GenBank/DDBJ whole genome shotgun (WGS) entry which is preliminary data.</text>
</comment>
<keyword evidence="2" id="KW-0489">Methyltransferase</keyword>
<protein>
    <submittedName>
        <fullName evidence="4">Uncharacterized protein</fullName>
    </submittedName>
</protein>
<evidence type="ECO:0000256" key="1">
    <source>
        <dbReference type="ARBA" id="ARBA00007137"/>
    </source>
</evidence>
<evidence type="ECO:0000256" key="2">
    <source>
        <dbReference type="ARBA" id="ARBA00022603"/>
    </source>
</evidence>
<accession>X0X758</accession>
<organism evidence="4">
    <name type="scientific">marine sediment metagenome</name>
    <dbReference type="NCBI Taxonomy" id="412755"/>
    <lineage>
        <taxon>unclassified sequences</taxon>
        <taxon>metagenomes</taxon>
        <taxon>ecological metagenomes</taxon>
    </lineage>
</organism>
<dbReference type="Gene3D" id="3.20.20.480">
    <property type="entry name" value="Trimethylamine methyltransferase-like"/>
    <property type="match status" value="1"/>
</dbReference>
<comment type="similarity">
    <text evidence="1">Belongs to the trimethylamine methyltransferase family.</text>
</comment>
<dbReference type="EMBL" id="BARS01044096">
    <property type="protein sequence ID" value="GAG32463.1"/>
    <property type="molecule type" value="Genomic_DNA"/>
</dbReference>
<evidence type="ECO:0000256" key="3">
    <source>
        <dbReference type="ARBA" id="ARBA00022679"/>
    </source>
</evidence>
<dbReference type="GO" id="GO:0032259">
    <property type="term" value="P:methylation"/>
    <property type="evidence" value="ECO:0007669"/>
    <property type="project" value="UniProtKB-KW"/>
</dbReference>
<feature type="non-terminal residue" evidence="4">
    <location>
        <position position="1"/>
    </location>
</feature>
<gene>
    <name evidence="4" type="ORF">S01H1_66670</name>
</gene>
<reference evidence="4" key="1">
    <citation type="journal article" date="2014" name="Front. Microbiol.">
        <title>High frequency of phylogenetically diverse reductive dehalogenase-homologous genes in deep subseafloor sedimentary metagenomes.</title>
        <authorList>
            <person name="Kawai M."/>
            <person name="Futagami T."/>
            <person name="Toyoda A."/>
            <person name="Takaki Y."/>
            <person name="Nishi S."/>
            <person name="Hori S."/>
            <person name="Arai W."/>
            <person name="Tsubouchi T."/>
            <person name="Morono Y."/>
            <person name="Uchiyama I."/>
            <person name="Ito T."/>
            <person name="Fujiyama A."/>
            <person name="Inagaki F."/>
            <person name="Takami H."/>
        </authorList>
    </citation>
    <scope>NUCLEOTIDE SEQUENCE</scope>
    <source>
        <strain evidence="4">Expedition CK06-06</strain>
    </source>
</reference>
<dbReference type="InterPro" id="IPR038601">
    <property type="entry name" value="MttB-like_sf"/>
</dbReference>
<dbReference type="GO" id="GO:0008168">
    <property type="term" value="F:methyltransferase activity"/>
    <property type="evidence" value="ECO:0007669"/>
    <property type="project" value="UniProtKB-KW"/>
</dbReference>
<proteinExistence type="inferred from homology"/>
<dbReference type="Pfam" id="PF06253">
    <property type="entry name" value="MTTB"/>
    <property type="match status" value="1"/>
</dbReference>
<dbReference type="InterPro" id="IPR010426">
    <property type="entry name" value="MTTB_MeTrfase"/>
</dbReference>
<evidence type="ECO:0000313" key="4">
    <source>
        <dbReference type="EMBL" id="GAG32463.1"/>
    </source>
</evidence>
<dbReference type="GO" id="GO:0015948">
    <property type="term" value="P:methanogenesis"/>
    <property type="evidence" value="ECO:0007669"/>
    <property type="project" value="InterPro"/>
</dbReference>
<dbReference type="AlphaFoldDB" id="X0X758"/>